<evidence type="ECO:0000256" key="8">
    <source>
        <dbReference type="ARBA" id="ARBA00022989"/>
    </source>
</evidence>
<dbReference type="Pfam" id="PF20519">
    <property type="entry name" value="Polycystin_dom"/>
    <property type="match status" value="1"/>
</dbReference>
<evidence type="ECO:0000256" key="10">
    <source>
        <dbReference type="ARBA" id="ARBA00023180"/>
    </source>
</evidence>
<evidence type="ECO:0000256" key="17">
    <source>
        <dbReference type="SAM" id="Phobius"/>
    </source>
</evidence>
<evidence type="ECO:0000256" key="16">
    <source>
        <dbReference type="SAM" id="MobiDB-lite"/>
    </source>
</evidence>
<comment type="cofactor">
    <cofactor evidence="14">
        <name>Zn(2+)</name>
        <dbReference type="ChEBI" id="CHEBI:29105"/>
    </cofactor>
</comment>
<evidence type="ECO:0000256" key="2">
    <source>
        <dbReference type="ARBA" id="ARBA00005420"/>
    </source>
</evidence>
<accession>A0A7J6PCK1</accession>
<dbReference type="GO" id="GO:0006672">
    <property type="term" value="P:ceramide metabolic process"/>
    <property type="evidence" value="ECO:0007669"/>
    <property type="project" value="InterPro"/>
</dbReference>
<evidence type="ECO:0008006" key="22">
    <source>
        <dbReference type="Google" id="ProtNLM"/>
    </source>
</evidence>
<feature type="transmembrane region" description="Helical" evidence="17">
    <location>
        <begin position="965"/>
        <end position="986"/>
    </location>
</feature>
<evidence type="ECO:0000256" key="6">
    <source>
        <dbReference type="ARBA" id="ARBA00022692"/>
    </source>
</evidence>
<dbReference type="InterPro" id="IPR003915">
    <property type="entry name" value="PKD_2"/>
</dbReference>
<keyword evidence="10" id="KW-0325">Glycoprotein</keyword>
<organism evidence="20 21">
    <name type="scientific">Perkinsus olseni</name>
    <name type="common">Perkinsus atlanticus</name>
    <dbReference type="NCBI Taxonomy" id="32597"/>
    <lineage>
        <taxon>Eukaryota</taxon>
        <taxon>Sar</taxon>
        <taxon>Alveolata</taxon>
        <taxon>Perkinsozoa</taxon>
        <taxon>Perkinsea</taxon>
        <taxon>Perkinsida</taxon>
        <taxon>Perkinsidae</taxon>
        <taxon>Perkinsus</taxon>
    </lineage>
</organism>
<dbReference type="GO" id="GO:0008374">
    <property type="term" value="F:O-acyltransferase activity"/>
    <property type="evidence" value="ECO:0007669"/>
    <property type="project" value="InterPro"/>
</dbReference>
<keyword evidence="6 17" id="KW-0812">Transmembrane</keyword>
<comment type="caution">
    <text evidence="20">The sequence shown here is derived from an EMBL/GenBank/DDBJ whole genome shotgun (WGS) entry which is preliminary data.</text>
</comment>
<feature type="binding site" evidence="13">
    <location>
        <position position="213"/>
    </location>
    <ligand>
        <name>Ca(2+)</name>
        <dbReference type="ChEBI" id="CHEBI:29108"/>
    </ligand>
</feature>
<feature type="transmembrane region" description="Helical" evidence="17">
    <location>
        <begin position="257"/>
        <end position="274"/>
    </location>
</feature>
<comment type="similarity">
    <text evidence="3">Belongs to the polycystin family.</text>
</comment>
<dbReference type="InterPro" id="IPR046791">
    <property type="entry name" value="Polycystin_dom"/>
</dbReference>
<feature type="transmembrane region" description="Helical" evidence="17">
    <location>
        <begin position="1023"/>
        <end position="1042"/>
    </location>
</feature>
<keyword evidence="5" id="KW-0808">Transferase</keyword>
<dbReference type="InterPro" id="IPR008901">
    <property type="entry name" value="ACER"/>
</dbReference>
<evidence type="ECO:0000313" key="20">
    <source>
        <dbReference type="EMBL" id="KAF4693091.1"/>
    </source>
</evidence>
<comment type="subcellular location">
    <subcellularLocation>
        <location evidence="1">Membrane</location>
        <topology evidence="1">Multi-pass membrane protein</topology>
    </subcellularLocation>
</comment>
<keyword evidence="9 17" id="KW-0472">Membrane</keyword>
<dbReference type="Pfam" id="PF08016">
    <property type="entry name" value="PKD_channel"/>
    <property type="match status" value="1"/>
</dbReference>
<proteinExistence type="inferred from homology"/>
<feature type="transmembrane region" description="Helical" evidence="17">
    <location>
        <begin position="992"/>
        <end position="1011"/>
    </location>
</feature>
<reference evidence="20 21" key="1">
    <citation type="submission" date="2020-04" db="EMBL/GenBank/DDBJ databases">
        <title>Perkinsus olseni comparative genomics.</title>
        <authorList>
            <person name="Bogema D.R."/>
        </authorList>
    </citation>
    <scope>NUCLEOTIDE SEQUENCE [LARGE SCALE GENOMIC DNA]</scope>
    <source>
        <strain evidence="20">00978-12</strain>
    </source>
</reference>
<dbReference type="OrthoDB" id="264532at2759"/>
<keyword evidence="15" id="KW-0175">Coiled coil</keyword>
<dbReference type="InterPro" id="IPR013122">
    <property type="entry name" value="PKD1_2_channel"/>
</dbReference>
<feature type="binding site" evidence="14">
    <location>
        <position position="403"/>
    </location>
    <ligand>
        <name>Zn(2+)</name>
        <dbReference type="ChEBI" id="CHEBI:29105"/>
        <note>catalytic</note>
    </ligand>
</feature>
<dbReference type="InterPro" id="IPR007130">
    <property type="entry name" value="DAGAT"/>
</dbReference>
<evidence type="ECO:0000256" key="5">
    <source>
        <dbReference type="ARBA" id="ARBA00022679"/>
    </source>
</evidence>
<dbReference type="Pfam" id="PF03982">
    <property type="entry name" value="DAGAT"/>
    <property type="match status" value="1"/>
</dbReference>
<feature type="binding site" evidence="14">
    <location>
        <position position="408"/>
    </location>
    <ligand>
        <name>Zn(2+)</name>
        <dbReference type="ChEBI" id="CHEBI:29105"/>
        <note>catalytic</note>
    </ligand>
</feature>
<feature type="binding site" evidence="14">
    <location>
        <position position="273"/>
    </location>
    <ligand>
        <name>Zn(2+)</name>
        <dbReference type="ChEBI" id="CHEBI:29105"/>
        <note>catalytic</note>
    </ligand>
</feature>
<dbReference type="GO" id="GO:0016020">
    <property type="term" value="C:membrane"/>
    <property type="evidence" value="ECO:0007669"/>
    <property type="project" value="UniProtKB-SubCell"/>
</dbReference>
<feature type="transmembrane region" description="Helical" evidence="17">
    <location>
        <begin position="286"/>
        <end position="302"/>
    </location>
</feature>
<dbReference type="PANTHER" id="PTHR10877:SF183">
    <property type="entry name" value="AT14535P-RELATED"/>
    <property type="match status" value="1"/>
</dbReference>
<name>A0A7J6PCK1_PEROL</name>
<evidence type="ECO:0000256" key="12">
    <source>
        <dbReference type="PIRSR" id="PIRSR603915-2"/>
    </source>
</evidence>
<evidence type="ECO:0000256" key="7">
    <source>
        <dbReference type="ARBA" id="ARBA00022801"/>
    </source>
</evidence>
<keyword evidence="11" id="KW-0012">Acyltransferase</keyword>
<feature type="binding site" evidence="13">
    <location>
        <position position="210"/>
    </location>
    <ligand>
        <name>Ca(2+)</name>
        <dbReference type="ChEBI" id="CHEBI:29108"/>
    </ligand>
</feature>
<feature type="transmembrane region" description="Helical" evidence="17">
    <location>
        <begin position="823"/>
        <end position="840"/>
    </location>
</feature>
<evidence type="ECO:0000256" key="15">
    <source>
        <dbReference type="SAM" id="Coils"/>
    </source>
</evidence>
<feature type="domain" description="Polycystin" evidence="19">
    <location>
        <begin position="653"/>
        <end position="809"/>
    </location>
</feature>
<dbReference type="PRINTS" id="PR01433">
    <property type="entry name" value="POLYCYSTIN2"/>
</dbReference>
<feature type="binding site" evidence="13">
    <location>
        <position position="215"/>
    </location>
    <ligand>
        <name>Ca(2+)</name>
        <dbReference type="ChEBI" id="CHEBI:29108"/>
    </ligand>
</feature>
<evidence type="ECO:0000256" key="14">
    <source>
        <dbReference type="PIRSR" id="PIRSR608901-2"/>
    </source>
</evidence>
<evidence type="ECO:0000256" key="9">
    <source>
        <dbReference type="ARBA" id="ARBA00023136"/>
    </source>
</evidence>
<evidence type="ECO:0000256" key="4">
    <source>
        <dbReference type="ARBA" id="ARBA00009780"/>
    </source>
</evidence>
<feature type="transmembrane region" description="Helical" evidence="17">
    <location>
        <begin position="314"/>
        <end position="330"/>
    </location>
</feature>
<dbReference type="Pfam" id="PF05875">
    <property type="entry name" value="Ceramidase"/>
    <property type="match status" value="1"/>
</dbReference>
<comment type="similarity">
    <text evidence="4">Belongs to the alkaline ceramidase family.</text>
</comment>
<keyword evidence="14" id="KW-0862">Zinc</keyword>
<feature type="coiled-coil region" evidence="15">
    <location>
        <begin position="1286"/>
        <end position="1320"/>
    </location>
</feature>
<feature type="transmembrane region" description="Helical" evidence="17">
    <location>
        <begin position="225"/>
        <end position="245"/>
    </location>
</feature>
<evidence type="ECO:0000259" key="19">
    <source>
        <dbReference type="Pfam" id="PF20519"/>
    </source>
</evidence>
<dbReference type="EMBL" id="JABANP010000050">
    <property type="protein sequence ID" value="KAF4693091.1"/>
    <property type="molecule type" value="Genomic_DNA"/>
</dbReference>
<feature type="transmembrane region" description="Helical" evidence="17">
    <location>
        <begin position="336"/>
        <end position="356"/>
    </location>
</feature>
<feature type="domain" description="Polycystin cation channel PKD1/PKD2" evidence="18">
    <location>
        <begin position="823"/>
        <end position="1022"/>
    </location>
</feature>
<comment type="similarity">
    <text evidence="2">Belongs to the diacylglycerol acyltransferase family.</text>
</comment>
<dbReference type="GO" id="GO:0005509">
    <property type="term" value="F:calcium ion binding"/>
    <property type="evidence" value="ECO:0007669"/>
    <property type="project" value="InterPro"/>
</dbReference>
<keyword evidence="7" id="KW-0378">Hydrolase</keyword>
<feature type="transmembrane region" description="Helical" evidence="17">
    <location>
        <begin position="933"/>
        <end position="953"/>
    </location>
</feature>
<evidence type="ECO:0000256" key="13">
    <source>
        <dbReference type="PIRSR" id="PIRSR608901-1"/>
    </source>
</evidence>
<keyword evidence="13" id="KW-0106">Calcium</keyword>
<feature type="disulfide bond" evidence="12">
    <location>
        <begin position="673"/>
        <end position="686"/>
    </location>
</feature>
<feature type="transmembrane region" description="Helical" evidence="17">
    <location>
        <begin position="861"/>
        <end position="882"/>
    </location>
</feature>
<gene>
    <name evidence="20" type="ORF">FOZ60_011875</name>
</gene>
<dbReference type="PANTHER" id="PTHR10877">
    <property type="entry name" value="POLYCYSTIN FAMILY MEMBER"/>
    <property type="match status" value="1"/>
</dbReference>
<evidence type="ECO:0000256" key="11">
    <source>
        <dbReference type="ARBA" id="ARBA00023315"/>
    </source>
</evidence>
<feature type="region of interest" description="Disordered" evidence="16">
    <location>
        <begin position="1202"/>
        <end position="1230"/>
    </location>
</feature>
<dbReference type="GO" id="GO:0016811">
    <property type="term" value="F:hydrolase activity, acting on carbon-nitrogen (but not peptide) bonds, in linear amides"/>
    <property type="evidence" value="ECO:0007669"/>
    <property type="project" value="InterPro"/>
</dbReference>
<evidence type="ECO:0000256" key="3">
    <source>
        <dbReference type="ARBA" id="ARBA00007200"/>
    </source>
</evidence>
<feature type="binding site" evidence="13">
    <location>
        <position position="224"/>
    </location>
    <ligand>
        <name>Ca(2+)</name>
        <dbReference type="ChEBI" id="CHEBI:29108"/>
    </ligand>
</feature>
<feature type="transmembrane region" description="Helical" evidence="17">
    <location>
        <begin position="525"/>
        <end position="543"/>
    </location>
</feature>
<feature type="transmembrane region" description="Helical" evidence="17">
    <location>
        <begin position="368"/>
        <end position="388"/>
    </location>
</feature>
<evidence type="ECO:0000256" key="1">
    <source>
        <dbReference type="ARBA" id="ARBA00004141"/>
    </source>
</evidence>
<evidence type="ECO:0000313" key="21">
    <source>
        <dbReference type="Proteomes" id="UP000541610"/>
    </source>
</evidence>
<keyword evidence="13" id="KW-0479">Metal-binding</keyword>
<dbReference type="InterPro" id="IPR051223">
    <property type="entry name" value="Polycystin"/>
</dbReference>
<protein>
    <recommendedName>
        <fullName evidence="22">Diacylglycerol O-acyltransferase 1</fullName>
    </recommendedName>
</protein>
<feature type="compositionally biased region" description="Basic and acidic residues" evidence="16">
    <location>
        <begin position="1203"/>
        <end position="1213"/>
    </location>
</feature>
<evidence type="ECO:0000259" key="18">
    <source>
        <dbReference type="Pfam" id="PF08016"/>
    </source>
</evidence>
<dbReference type="Proteomes" id="UP000541610">
    <property type="component" value="Unassembled WGS sequence"/>
</dbReference>
<sequence length="1328" mass="148596">MRRLFKRVSFILEDEKAVNSLSKVVYCAHPHGVVPFIHPFLISKVKHEVCPLGARVLFKLPIMREISLWYGAIDANKETALEALRQGYSISIVIGGTREQMIPYSPTHDTIVCKTRMGYAKLAYAAGRVPIVPSYCFGQSIAHDTGTFMLTFRQRVQRALGVALPFPKSLLPKHLKDFAIVVGKPLLWEDADTPETMHRKSFFGPPASMDFCEDNYAHSDHVAELFNSLSSAYIISIGLIGLFFCSPRAGNEARYKLYYGLVALVGLGSMAFHGTLRQYAQALDELPMLWGGLTTLWISLFYHGPHGDASARQWAWGFVGFGAALTALYLSTWRIYMIFLATYALAVAGATILASYRCYRHRGPSRAIAWRLLEVALWFNLASVSIWWLENIFCEQLKPFYLHATVWHTLSATAAHFFAQGMVAMRADAVSSNCRLNRVYNVFPVVSYKSNAVKPQPAIDNLGNTLLGGTCSDNRIHMEQTTLSDGAGRNNVDEMQGVETAPLDELSVDEYEARKKMIITFMRKAFTVIIFICFLLTYNLLVLSESTYSYTTLKRHLISKFEHPPSVVDLDTGAALAAPSLDKVQSIAIFWEYIADVLLDALFVEDAIPTTIYAAIAGGTASTTSATDGGILISDDELVTSIVFMPPIDERQYNRLLGAVRIRTIRVRSGEGCNVADPFYSYFEYCFPPYDESREESASYGAITVDQLPITHTDANSNPSYKKADYGGKVAKYSSSGYETIIPTNRSEAMEALAALQSSQYVDVATRAIFVDLNVWNSNMGCFAAIRVAFEVTPSGLWYNKVQLSILSLRHMNPLALKQPEELMLVVAEFMLALFVLYYISEEISELSILKLRYLSDGWNLVDWANLILLMVAFVLRLKAFVDATSLDLEEASTDTTQYVDLLVNSPLRLLAQASLRPQPIATTVQLTRRIHAFNIILAWLKAIKFLGFLPYVDMLVLTIRKSWQLVMSFLCLFLVVLLGFSVAYNVAYGEIVPQLAFVGDALFFLGRAFIGGAELEATANASFWGAFLLCLLVVVLWFLGFRCLYATIAYFVSSARSARWSADAGSNTLLGAALAKGAAIKEYVLKYFDWINFMRTNLQGLYTRWYLPRTQRLRELRQRTKSRRQKLEGKMAEYCMPVYDEEGNEVASKIQTANGGKPAEAEGQTSSEEVRYKKRLKAVLSSKPGKRWAATALPDLSLNAQRKSETHLRSTADAESDESSSDDGLVKLGPLQPSKIRKRRKQFVQKFQLYGQADDNMRLPVTTNEVFESAEAMTDQLLGRVKGVGREARNDVKQAEESLMFLRDAVQLLNRRIKDLAIQQEDVLAIQ</sequence>
<keyword evidence="8 17" id="KW-1133">Transmembrane helix</keyword>